<gene>
    <name evidence="8" type="ORF">ABXR19_03445</name>
</gene>
<keyword evidence="5 8" id="KW-0012">Acyltransferase</keyword>
<name>A0ABV2TH47_9RHOO</name>
<dbReference type="SMART" id="SM00563">
    <property type="entry name" value="PlsC"/>
    <property type="match status" value="1"/>
</dbReference>
<dbReference type="RefSeq" id="WP_354599693.1">
    <property type="nucleotide sequence ID" value="NZ_JBEWZI010000003.1"/>
</dbReference>
<evidence type="ECO:0000313" key="8">
    <source>
        <dbReference type="EMBL" id="MET7013229.1"/>
    </source>
</evidence>
<evidence type="ECO:0000256" key="6">
    <source>
        <dbReference type="SAM" id="Phobius"/>
    </source>
</evidence>
<keyword evidence="6" id="KW-0812">Transmembrane</keyword>
<organism evidence="8 9">
    <name type="scientific">Uliginosibacterium flavum</name>
    <dbReference type="NCBI Taxonomy" id="1396831"/>
    <lineage>
        <taxon>Bacteria</taxon>
        <taxon>Pseudomonadati</taxon>
        <taxon>Pseudomonadota</taxon>
        <taxon>Betaproteobacteria</taxon>
        <taxon>Rhodocyclales</taxon>
        <taxon>Zoogloeaceae</taxon>
        <taxon>Uliginosibacterium</taxon>
    </lineage>
</organism>
<protein>
    <submittedName>
        <fullName evidence="8">Lysophospholipid acyltransferase family protein</fullName>
    </submittedName>
</protein>
<comment type="pathway">
    <text evidence="1">Lipid metabolism.</text>
</comment>
<keyword evidence="6" id="KW-1133">Transmembrane helix</keyword>
<dbReference type="InterPro" id="IPR002123">
    <property type="entry name" value="Plipid/glycerol_acylTrfase"/>
</dbReference>
<evidence type="ECO:0000256" key="4">
    <source>
        <dbReference type="ARBA" id="ARBA00023098"/>
    </source>
</evidence>
<sequence length="275" mass="30003">MLASLFREIRAVWRLSCVAWLILRGTIMVRFFFPYWSEALRRSLKQSWSRRLVSVLGVKIDACEATLPASTLIVSNHISWLDVFIINAISPTTFVCKDEVKEWPGIGGLVEYSGTLFIARGSRTAAARSAQAMAARLSGEERVVVFPEGTTTQGTTMLPFRAALFQAAIDAQVPVQPACLRYRDAQGNISLAPAYDGDITFGQCILAIVRTSGIRADLKFLAPLPASHSRRDLARLSETAIASELGLNLDPGALVVDAEDRPEDAALPVEEPRAA</sequence>
<reference evidence="8 9" key="1">
    <citation type="submission" date="2024-07" db="EMBL/GenBank/DDBJ databases">
        <title>Uliginosibacterium flavum JJ3220;KACC:17644.</title>
        <authorList>
            <person name="Kim M.K."/>
        </authorList>
    </citation>
    <scope>NUCLEOTIDE SEQUENCE [LARGE SCALE GENOMIC DNA]</scope>
    <source>
        <strain evidence="8 9">KACC:17644</strain>
    </source>
</reference>
<evidence type="ECO:0000256" key="1">
    <source>
        <dbReference type="ARBA" id="ARBA00005189"/>
    </source>
</evidence>
<keyword evidence="3" id="KW-0808">Transferase</keyword>
<proteinExistence type="predicted"/>
<dbReference type="GO" id="GO:0016746">
    <property type="term" value="F:acyltransferase activity"/>
    <property type="evidence" value="ECO:0007669"/>
    <property type="project" value="UniProtKB-KW"/>
</dbReference>
<dbReference type="PANTHER" id="PTHR10434:SF64">
    <property type="entry name" value="1-ACYL-SN-GLYCEROL-3-PHOSPHATE ACYLTRANSFERASE-RELATED"/>
    <property type="match status" value="1"/>
</dbReference>
<comment type="caution">
    <text evidence="8">The sequence shown here is derived from an EMBL/GenBank/DDBJ whole genome shotgun (WGS) entry which is preliminary data.</text>
</comment>
<accession>A0ABV2TH47</accession>
<evidence type="ECO:0000259" key="7">
    <source>
        <dbReference type="SMART" id="SM00563"/>
    </source>
</evidence>
<evidence type="ECO:0000256" key="3">
    <source>
        <dbReference type="ARBA" id="ARBA00022679"/>
    </source>
</evidence>
<dbReference type="EMBL" id="JBEWZI010000003">
    <property type="protein sequence ID" value="MET7013229.1"/>
    <property type="molecule type" value="Genomic_DNA"/>
</dbReference>
<dbReference type="Pfam" id="PF01553">
    <property type="entry name" value="Acyltransferase"/>
    <property type="match status" value="1"/>
</dbReference>
<keyword evidence="2" id="KW-0444">Lipid biosynthesis</keyword>
<evidence type="ECO:0000256" key="2">
    <source>
        <dbReference type="ARBA" id="ARBA00022516"/>
    </source>
</evidence>
<feature type="domain" description="Phospholipid/glycerol acyltransferase" evidence="7">
    <location>
        <begin position="71"/>
        <end position="183"/>
    </location>
</feature>
<evidence type="ECO:0000313" key="9">
    <source>
        <dbReference type="Proteomes" id="UP001549691"/>
    </source>
</evidence>
<dbReference type="SUPFAM" id="SSF69593">
    <property type="entry name" value="Glycerol-3-phosphate (1)-acyltransferase"/>
    <property type="match status" value="1"/>
</dbReference>
<dbReference type="Proteomes" id="UP001549691">
    <property type="component" value="Unassembled WGS sequence"/>
</dbReference>
<evidence type="ECO:0000256" key="5">
    <source>
        <dbReference type="ARBA" id="ARBA00023315"/>
    </source>
</evidence>
<keyword evidence="9" id="KW-1185">Reference proteome</keyword>
<dbReference type="PANTHER" id="PTHR10434">
    <property type="entry name" value="1-ACYL-SN-GLYCEROL-3-PHOSPHATE ACYLTRANSFERASE"/>
    <property type="match status" value="1"/>
</dbReference>
<keyword evidence="6" id="KW-0472">Membrane</keyword>
<dbReference type="CDD" id="cd07989">
    <property type="entry name" value="LPLAT_AGPAT-like"/>
    <property type="match status" value="1"/>
</dbReference>
<feature type="transmembrane region" description="Helical" evidence="6">
    <location>
        <begin position="12"/>
        <end position="36"/>
    </location>
</feature>
<keyword evidence="4" id="KW-0443">Lipid metabolism</keyword>